<keyword evidence="6" id="KW-0134">Cell wall</keyword>
<dbReference type="EC" id="3.1.1.11" evidence="5 16"/>
<evidence type="ECO:0000256" key="13">
    <source>
        <dbReference type="ARBA" id="ARBA00047928"/>
    </source>
</evidence>
<dbReference type="Pfam" id="PF01095">
    <property type="entry name" value="Pectinesterase"/>
    <property type="match status" value="1"/>
</dbReference>
<dbReference type="InterPro" id="IPR033131">
    <property type="entry name" value="Pectinesterase_Asp_AS"/>
</dbReference>
<evidence type="ECO:0000256" key="9">
    <source>
        <dbReference type="ARBA" id="ARBA00023085"/>
    </source>
</evidence>
<dbReference type="CDD" id="cd15798">
    <property type="entry name" value="PMEI-like_3"/>
    <property type="match status" value="1"/>
</dbReference>
<feature type="signal peptide" evidence="16">
    <location>
        <begin position="1"/>
        <end position="24"/>
    </location>
</feature>
<gene>
    <name evidence="18" type="ORF">SASPL_112504</name>
</gene>
<keyword evidence="10" id="KW-1015">Disulfide bond</keyword>
<dbReference type="PANTHER" id="PTHR31707">
    <property type="entry name" value="PECTINESTERASE"/>
    <property type="match status" value="1"/>
</dbReference>
<dbReference type="SUPFAM" id="SSF101148">
    <property type="entry name" value="Plant invertase/pectin methylesterase inhibitor"/>
    <property type="match status" value="1"/>
</dbReference>
<evidence type="ECO:0000256" key="5">
    <source>
        <dbReference type="ARBA" id="ARBA00013229"/>
    </source>
</evidence>
<evidence type="ECO:0000256" key="4">
    <source>
        <dbReference type="ARBA" id="ARBA00007786"/>
    </source>
</evidence>
<keyword evidence="9 16" id="KW-0063">Aspartyl esterase</keyword>
<evidence type="ECO:0000313" key="19">
    <source>
        <dbReference type="Proteomes" id="UP000298416"/>
    </source>
</evidence>
<keyword evidence="7" id="KW-0964">Secreted</keyword>
<comment type="pathway">
    <text evidence="2 16">Glycan metabolism; pectin degradation; 2-dehydro-3-deoxy-D-gluconate from pectin: step 1/5.</text>
</comment>
<comment type="similarity">
    <text evidence="3">In the N-terminal section; belongs to the PMEI family.</text>
</comment>
<comment type="caution">
    <text evidence="18">The sequence shown here is derived from an EMBL/GenBank/DDBJ whole genome shotgun (WGS) entry which is preliminary data.</text>
</comment>
<feature type="domain" description="Pectinesterase inhibitor" evidence="17">
    <location>
        <begin position="40"/>
        <end position="191"/>
    </location>
</feature>
<dbReference type="Gene3D" id="2.160.20.10">
    <property type="entry name" value="Single-stranded right-handed beta-helix, Pectin lyase-like"/>
    <property type="match status" value="1"/>
</dbReference>
<dbReference type="InterPro" id="IPR000070">
    <property type="entry name" value="Pectinesterase_cat"/>
</dbReference>
<sequence length="553" mass="60450">MNWRKLIIICAAAAFLQHDHLAAAAEGGGSVDEGEALEALGTAPVEKICSFTSNAESCSAALTPVASNKSAGLTDYLMAAIKVAKQEVEIAKERPAEIGKAATKPQEKMAVDDCKELLQFAVEELQESMTAVGESSVDTIAEREAELKNWLSAVLSYHETCKDGFETPELKDGISNGLLNATELTDNALSIVASISNITKSLDGKSLPDETKTLLNGFPSWMKPGDRKLLAIGGEPEPNAVVAQDGSGQYKTIQAALDAYPKGGVQGRYVIYVKAGVYDEYITVTKDQVNIFMYGDGPRKSIVTGKKCFTDGVSTFQTASFSAIGNGFICKSMGFRNTAGAQGHQAVALRVQSDMAAFYNCRMDGFQDTLYIQTHRQFYRNCLVSGTVDFIFGDSATILQNCLIIVRKPMDKQKNTVTAQGRIKKNEPTGIVIQNCKIVPEKKLDPVRMQIPTYLGRPWKENSMTLVMESWLADFIQPEGWLPWAGTFALDTLFYREYNNRGPGSPTDKRVNWKGYAVMTNKDEAQRYTVGPFLQGDQWLPATTVPFSVGLAY</sequence>
<evidence type="ECO:0000256" key="14">
    <source>
        <dbReference type="ARBA" id="ARBA00057335"/>
    </source>
</evidence>
<evidence type="ECO:0000256" key="15">
    <source>
        <dbReference type="PROSITE-ProRule" id="PRU10040"/>
    </source>
</evidence>
<proteinExistence type="inferred from homology"/>
<reference evidence="18" key="2">
    <citation type="submission" date="2020-08" db="EMBL/GenBank/DDBJ databases">
        <title>Plant Genome Project.</title>
        <authorList>
            <person name="Zhang R.-G."/>
        </authorList>
    </citation>
    <scope>NUCLEOTIDE SEQUENCE</scope>
    <source>
        <strain evidence="18">Huo1</strain>
        <tissue evidence="18">Leaf</tissue>
    </source>
</reference>
<organism evidence="18">
    <name type="scientific">Salvia splendens</name>
    <name type="common">Scarlet sage</name>
    <dbReference type="NCBI Taxonomy" id="180675"/>
    <lineage>
        <taxon>Eukaryota</taxon>
        <taxon>Viridiplantae</taxon>
        <taxon>Streptophyta</taxon>
        <taxon>Embryophyta</taxon>
        <taxon>Tracheophyta</taxon>
        <taxon>Spermatophyta</taxon>
        <taxon>Magnoliopsida</taxon>
        <taxon>eudicotyledons</taxon>
        <taxon>Gunneridae</taxon>
        <taxon>Pentapetalae</taxon>
        <taxon>asterids</taxon>
        <taxon>lamiids</taxon>
        <taxon>Lamiales</taxon>
        <taxon>Lamiaceae</taxon>
        <taxon>Nepetoideae</taxon>
        <taxon>Mentheae</taxon>
        <taxon>Salviinae</taxon>
        <taxon>Salvia</taxon>
        <taxon>Salvia subgen. Calosphace</taxon>
        <taxon>core Calosphace</taxon>
    </lineage>
</organism>
<evidence type="ECO:0000256" key="10">
    <source>
        <dbReference type="ARBA" id="ARBA00023157"/>
    </source>
</evidence>
<dbReference type="InterPro" id="IPR011050">
    <property type="entry name" value="Pectin_lyase_fold/virulence"/>
</dbReference>
<evidence type="ECO:0000256" key="12">
    <source>
        <dbReference type="ARBA" id="ARBA00023316"/>
    </source>
</evidence>
<comment type="similarity">
    <text evidence="4">In the C-terminal section; belongs to the pectinesterase family.</text>
</comment>
<dbReference type="Proteomes" id="UP000298416">
    <property type="component" value="Unassembled WGS sequence"/>
</dbReference>
<dbReference type="Gene3D" id="1.20.140.40">
    <property type="entry name" value="Invertase/pectin methylesterase inhibitor family protein"/>
    <property type="match status" value="1"/>
</dbReference>
<evidence type="ECO:0000313" key="18">
    <source>
        <dbReference type="EMBL" id="KAG6428253.1"/>
    </source>
</evidence>
<evidence type="ECO:0000256" key="1">
    <source>
        <dbReference type="ARBA" id="ARBA00004191"/>
    </source>
</evidence>
<dbReference type="InterPro" id="IPR012334">
    <property type="entry name" value="Pectin_lyas_fold"/>
</dbReference>
<dbReference type="FunFam" id="2.160.20.10:FF:000001">
    <property type="entry name" value="Pectinesterase"/>
    <property type="match status" value="1"/>
</dbReference>
<evidence type="ECO:0000256" key="6">
    <source>
        <dbReference type="ARBA" id="ARBA00022512"/>
    </source>
</evidence>
<evidence type="ECO:0000256" key="16">
    <source>
        <dbReference type="RuleBase" id="RU000589"/>
    </source>
</evidence>
<dbReference type="FunFam" id="1.20.140.40:FF:000001">
    <property type="entry name" value="Pectinesterase"/>
    <property type="match status" value="1"/>
</dbReference>
<evidence type="ECO:0000256" key="3">
    <source>
        <dbReference type="ARBA" id="ARBA00006027"/>
    </source>
</evidence>
<name>A0A8X8YEK5_SALSN</name>
<feature type="chain" id="PRO_5036518904" description="Pectinesterase" evidence="16">
    <location>
        <begin position="25"/>
        <end position="553"/>
    </location>
</feature>
<keyword evidence="8 16" id="KW-0378">Hydrolase</keyword>
<protein>
    <recommendedName>
        <fullName evidence="5 16">Pectinesterase</fullName>
        <ecNumber evidence="5 16">3.1.1.11</ecNumber>
    </recommendedName>
</protein>
<comment type="catalytic activity">
    <reaction evidence="13 16">
        <text>[(1-&gt;4)-alpha-D-galacturonosyl methyl ester](n) + n H2O = [(1-&gt;4)-alpha-D-galacturonosyl](n) + n methanol + n H(+)</text>
        <dbReference type="Rhea" id="RHEA:22380"/>
        <dbReference type="Rhea" id="RHEA-COMP:14570"/>
        <dbReference type="Rhea" id="RHEA-COMP:14573"/>
        <dbReference type="ChEBI" id="CHEBI:15377"/>
        <dbReference type="ChEBI" id="CHEBI:15378"/>
        <dbReference type="ChEBI" id="CHEBI:17790"/>
        <dbReference type="ChEBI" id="CHEBI:140522"/>
        <dbReference type="ChEBI" id="CHEBI:140523"/>
        <dbReference type="EC" id="3.1.1.11"/>
    </reaction>
</comment>
<reference evidence="18" key="1">
    <citation type="submission" date="2018-01" db="EMBL/GenBank/DDBJ databases">
        <authorList>
            <person name="Mao J.F."/>
        </authorList>
    </citation>
    <scope>NUCLEOTIDE SEQUENCE</scope>
    <source>
        <strain evidence="18">Huo1</strain>
        <tissue evidence="18">Leaf</tissue>
    </source>
</reference>
<keyword evidence="11" id="KW-0325">Glycoprotein</keyword>
<keyword evidence="16" id="KW-0732">Signal</keyword>
<evidence type="ECO:0000256" key="7">
    <source>
        <dbReference type="ARBA" id="ARBA00022525"/>
    </source>
</evidence>
<dbReference type="GO" id="GO:0004857">
    <property type="term" value="F:enzyme inhibitor activity"/>
    <property type="evidence" value="ECO:0007669"/>
    <property type="project" value="InterPro"/>
</dbReference>
<dbReference type="Pfam" id="PF04043">
    <property type="entry name" value="PMEI"/>
    <property type="match status" value="1"/>
</dbReference>
<keyword evidence="12" id="KW-0961">Cell wall biogenesis/degradation</keyword>
<feature type="active site" evidence="15">
    <location>
        <position position="389"/>
    </location>
</feature>
<dbReference type="GO" id="GO:0042545">
    <property type="term" value="P:cell wall modification"/>
    <property type="evidence" value="ECO:0007669"/>
    <property type="project" value="UniProtKB-UniRule"/>
</dbReference>
<dbReference type="GO" id="GO:0045490">
    <property type="term" value="P:pectin catabolic process"/>
    <property type="evidence" value="ECO:0007669"/>
    <property type="project" value="UniProtKB-UniRule"/>
</dbReference>
<dbReference type="InterPro" id="IPR035513">
    <property type="entry name" value="Invertase/methylesterase_inhib"/>
</dbReference>
<comment type="function">
    <text evidence="14">Acts in the modification of cell walls via demethylesterification of cell wall pectin.</text>
</comment>
<dbReference type="GO" id="GO:0030599">
    <property type="term" value="F:pectinesterase activity"/>
    <property type="evidence" value="ECO:0007669"/>
    <property type="project" value="UniProtKB-UniRule"/>
</dbReference>
<dbReference type="AlphaFoldDB" id="A0A8X8YEK5"/>
<dbReference type="NCBIfam" id="TIGR01614">
    <property type="entry name" value="PME_inhib"/>
    <property type="match status" value="1"/>
</dbReference>
<evidence type="ECO:0000256" key="2">
    <source>
        <dbReference type="ARBA" id="ARBA00005184"/>
    </source>
</evidence>
<evidence type="ECO:0000259" key="17">
    <source>
        <dbReference type="SMART" id="SM00856"/>
    </source>
</evidence>
<evidence type="ECO:0000256" key="11">
    <source>
        <dbReference type="ARBA" id="ARBA00023180"/>
    </source>
</evidence>
<comment type="subcellular location">
    <subcellularLocation>
        <location evidence="1">Secreted</location>
        <location evidence="1">Cell wall</location>
    </subcellularLocation>
</comment>
<accession>A0A8X8YEK5</accession>
<keyword evidence="19" id="KW-1185">Reference proteome</keyword>
<dbReference type="InterPro" id="IPR006501">
    <property type="entry name" value="Pectinesterase_inhib_dom"/>
</dbReference>
<dbReference type="SUPFAM" id="SSF51126">
    <property type="entry name" value="Pectin lyase-like"/>
    <property type="match status" value="1"/>
</dbReference>
<dbReference type="SMART" id="SM00856">
    <property type="entry name" value="PMEI"/>
    <property type="match status" value="1"/>
</dbReference>
<dbReference type="PROSITE" id="PS00503">
    <property type="entry name" value="PECTINESTERASE_2"/>
    <property type="match status" value="1"/>
</dbReference>
<dbReference type="EMBL" id="PNBA02000004">
    <property type="protein sequence ID" value="KAG6428253.1"/>
    <property type="molecule type" value="Genomic_DNA"/>
</dbReference>
<evidence type="ECO:0000256" key="8">
    <source>
        <dbReference type="ARBA" id="ARBA00022801"/>
    </source>
</evidence>